<proteinExistence type="predicted"/>
<dbReference type="Gene3D" id="3.90.79.40">
    <property type="entry name" value="EvaA sugar 2,3-dehydratase subunit"/>
    <property type="match status" value="2"/>
</dbReference>
<feature type="domain" description="dTDP-4-dehydro-6-deoxy-alpha-D-glucopyranose 2,3-dehydratase" evidence="1">
    <location>
        <begin position="274"/>
        <end position="469"/>
    </location>
</feature>
<name>A0ABP5RMR8_9ACTN</name>
<dbReference type="InterPro" id="IPR038153">
    <property type="entry name" value="EvaA-like_sf"/>
</dbReference>
<dbReference type="InterPro" id="IPR005212">
    <property type="entry name" value="EvaA-like"/>
</dbReference>
<comment type="caution">
    <text evidence="2">The sequence shown here is derived from an EMBL/GenBank/DDBJ whole genome shotgun (WGS) entry which is preliminary data.</text>
</comment>
<evidence type="ECO:0000259" key="1">
    <source>
        <dbReference type="Pfam" id="PF03559"/>
    </source>
</evidence>
<evidence type="ECO:0000313" key="3">
    <source>
        <dbReference type="Proteomes" id="UP001500305"/>
    </source>
</evidence>
<protein>
    <submittedName>
        <fullName evidence="2">NDP-hexose 2,3-dehydratase family protein</fullName>
    </submittedName>
</protein>
<feature type="domain" description="dTDP-4-dehydro-6-deoxy-alpha-D-glucopyranose 2,3-dehydratase" evidence="1">
    <location>
        <begin position="42"/>
        <end position="242"/>
    </location>
</feature>
<dbReference type="Pfam" id="PF03559">
    <property type="entry name" value="Hexose_dehydrat"/>
    <property type="match status" value="2"/>
</dbReference>
<organism evidence="2 3">
    <name type="scientific">Kitasatospora cystarginea</name>
    <dbReference type="NCBI Taxonomy" id="58350"/>
    <lineage>
        <taxon>Bacteria</taxon>
        <taxon>Bacillati</taxon>
        <taxon>Actinomycetota</taxon>
        <taxon>Actinomycetes</taxon>
        <taxon>Kitasatosporales</taxon>
        <taxon>Streptomycetaceae</taxon>
        <taxon>Kitasatospora</taxon>
    </lineage>
</organism>
<evidence type="ECO:0000313" key="2">
    <source>
        <dbReference type="EMBL" id="GAA2267862.1"/>
    </source>
</evidence>
<dbReference type="RefSeq" id="WP_344639783.1">
    <property type="nucleotide sequence ID" value="NZ_BAAATR010000035.1"/>
</dbReference>
<dbReference type="Proteomes" id="UP001500305">
    <property type="component" value="Unassembled WGS sequence"/>
</dbReference>
<keyword evidence="3" id="KW-1185">Reference proteome</keyword>
<reference evidence="3" key="1">
    <citation type="journal article" date="2019" name="Int. J. Syst. Evol. Microbiol.">
        <title>The Global Catalogue of Microorganisms (GCM) 10K type strain sequencing project: providing services to taxonomists for standard genome sequencing and annotation.</title>
        <authorList>
            <consortium name="The Broad Institute Genomics Platform"/>
            <consortium name="The Broad Institute Genome Sequencing Center for Infectious Disease"/>
            <person name="Wu L."/>
            <person name="Ma J."/>
        </authorList>
    </citation>
    <scope>NUCLEOTIDE SEQUENCE [LARGE SCALE GENOMIC DNA]</scope>
    <source>
        <strain evidence="3">JCM 7356</strain>
    </source>
</reference>
<dbReference type="EMBL" id="BAAATR010000035">
    <property type="protein sequence ID" value="GAA2267862.1"/>
    <property type="molecule type" value="Genomic_DNA"/>
</dbReference>
<accession>A0ABP5RMR8</accession>
<sequence length="474" mass="52545">MDHRQPALVGARALPDTTQPSIGRRFMLSLQAADSPRFPTSGFRRWFAERRKRAFTVSRIPFAELDQWYFEADGGNLRHRTGRFFSIEGLRLEDGDRSGPDPARPIIVQPEIGTLGILVKEFDGILHCLMQAKMEPGNIGSVQLSPTVQATRSNYRRAHGGSRVRYLEHFTRPGHPEVLVDLLQSEHGSYFLHKRNRHMVVETTADVPEHEDFHWLTLGQISRLLRQEHVVNMDARTVLSCIPLEPAAGPDGAGFPDAVLHSLGPQAAPRHSDAELTGWLTSARAGADGSVRRVPLTATEADGWIRGPGSITRRGGADFAVIAVRAEADNREVPSWTQPLVELTGPAVHAFIARRLDGMLHVLVRASAERGSLNGPELAPTVQCPPGGTARYLDQVLQAPPDRVHFDVAQSEEGGRFHLARTRNLIVEAEDGFPVDQPEEYRWMTLDQLARMTRLGQHVNIQARTLLACAPSVW</sequence>
<gene>
    <name evidence="2" type="ORF">GCM10010430_61320</name>
</gene>